<dbReference type="AlphaFoldDB" id="A0A2I0TP27"/>
<gene>
    <name evidence="1" type="ORF">llap_14183</name>
</gene>
<reference evidence="2" key="1">
    <citation type="submission" date="2017-11" db="EMBL/GenBank/DDBJ databases">
        <authorList>
            <person name="Lima N.C."/>
            <person name="Parody-Merino A.M."/>
            <person name="Battley P.F."/>
            <person name="Fidler A.E."/>
            <person name="Prosdocimi F."/>
        </authorList>
    </citation>
    <scope>NUCLEOTIDE SEQUENCE [LARGE SCALE GENOMIC DNA]</scope>
</reference>
<accession>A0A2I0TP27</accession>
<protein>
    <submittedName>
        <fullName evidence="1">Uncharacterized protein</fullName>
    </submittedName>
</protein>
<keyword evidence="2" id="KW-1185">Reference proteome</keyword>
<dbReference type="Proteomes" id="UP000233556">
    <property type="component" value="Unassembled WGS sequence"/>
</dbReference>
<evidence type="ECO:0000313" key="2">
    <source>
        <dbReference type="Proteomes" id="UP000233556"/>
    </source>
</evidence>
<proteinExistence type="predicted"/>
<reference evidence="2" key="2">
    <citation type="submission" date="2017-12" db="EMBL/GenBank/DDBJ databases">
        <title>Genome sequence of the Bar-tailed Godwit (Limosa lapponica baueri).</title>
        <authorList>
            <person name="Lima N.C.B."/>
            <person name="Parody-Merino A.M."/>
            <person name="Battley P.F."/>
            <person name="Fidler A.E."/>
            <person name="Prosdocimi F."/>
        </authorList>
    </citation>
    <scope>NUCLEOTIDE SEQUENCE [LARGE SCALE GENOMIC DNA]</scope>
</reference>
<organism evidence="1 2">
    <name type="scientific">Limosa lapponica baueri</name>
    <dbReference type="NCBI Taxonomy" id="1758121"/>
    <lineage>
        <taxon>Eukaryota</taxon>
        <taxon>Metazoa</taxon>
        <taxon>Chordata</taxon>
        <taxon>Craniata</taxon>
        <taxon>Vertebrata</taxon>
        <taxon>Euteleostomi</taxon>
        <taxon>Archelosauria</taxon>
        <taxon>Archosauria</taxon>
        <taxon>Dinosauria</taxon>
        <taxon>Saurischia</taxon>
        <taxon>Theropoda</taxon>
        <taxon>Coelurosauria</taxon>
        <taxon>Aves</taxon>
        <taxon>Neognathae</taxon>
        <taxon>Neoaves</taxon>
        <taxon>Charadriiformes</taxon>
        <taxon>Scolopacidae</taxon>
        <taxon>Limosa</taxon>
    </lineage>
</organism>
<name>A0A2I0TP27_LIMLA</name>
<dbReference type="OrthoDB" id="10595301at2759"/>
<evidence type="ECO:0000313" key="1">
    <source>
        <dbReference type="EMBL" id="PKU35515.1"/>
    </source>
</evidence>
<dbReference type="EMBL" id="KZ508216">
    <property type="protein sequence ID" value="PKU35515.1"/>
    <property type="molecule type" value="Genomic_DNA"/>
</dbReference>
<sequence>MYERHKRRYSLCDISKVDRTVDVVLLKRCECDERGYWAQWFATLQGSLGDAEVAEKLAIIFPAGIASRQMREKDVG</sequence>